<dbReference type="InterPro" id="IPR020810">
    <property type="entry name" value="Enolase_C"/>
</dbReference>
<feature type="binding site" evidence="14">
    <location>
        <position position="185"/>
    </location>
    <ligand>
        <name>substrate</name>
    </ligand>
</feature>
<feature type="binding site" evidence="14">
    <location>
        <position position="336"/>
    </location>
    <ligand>
        <name>substrate</name>
    </ligand>
</feature>
<evidence type="ECO:0000256" key="13">
    <source>
        <dbReference type="PIRSR" id="PIRSR001400-1"/>
    </source>
</evidence>
<feature type="binding site" evidence="12 15">
    <location>
        <position position="336"/>
    </location>
    <ligand>
        <name>Mg(2+)</name>
        <dbReference type="ChEBI" id="CHEBI:18420"/>
    </ligand>
</feature>
<dbReference type="PROSITE" id="PS00164">
    <property type="entry name" value="ENOLASE"/>
    <property type="match status" value="1"/>
</dbReference>
<feature type="active site" description="Proton donor" evidence="12 13">
    <location>
        <position position="226"/>
    </location>
</feature>
<dbReference type="GO" id="GO:0000015">
    <property type="term" value="C:phosphopyruvate hydratase complex"/>
    <property type="evidence" value="ECO:0007669"/>
    <property type="project" value="InterPro"/>
</dbReference>
<dbReference type="PRINTS" id="PR00148">
    <property type="entry name" value="ENOLASE"/>
</dbReference>
<accession>A0A0R1S5L1</accession>
<keyword evidence="8 12" id="KW-0460">Magnesium</keyword>
<dbReference type="GO" id="GO:0009986">
    <property type="term" value="C:cell surface"/>
    <property type="evidence" value="ECO:0007669"/>
    <property type="project" value="UniProtKB-SubCell"/>
</dbReference>
<dbReference type="InterPro" id="IPR000941">
    <property type="entry name" value="Enolase"/>
</dbReference>
<keyword evidence="5 12" id="KW-0963">Cytoplasm</keyword>
<dbReference type="FunFam" id="3.20.20.120:FF:000001">
    <property type="entry name" value="Enolase"/>
    <property type="match status" value="1"/>
</dbReference>
<evidence type="ECO:0000256" key="9">
    <source>
        <dbReference type="ARBA" id="ARBA00023152"/>
    </source>
</evidence>
<feature type="binding site" evidence="12">
    <location>
        <position position="412"/>
    </location>
    <ligand>
        <name>(2R)-2-phosphoglycerate</name>
        <dbReference type="ChEBI" id="CHEBI:58289"/>
    </ligand>
</feature>
<evidence type="ECO:0000313" key="18">
    <source>
        <dbReference type="EMBL" id="KRL61603.1"/>
    </source>
</evidence>
<evidence type="ECO:0000256" key="14">
    <source>
        <dbReference type="PIRSR" id="PIRSR001400-2"/>
    </source>
</evidence>
<reference evidence="18 19" key="1">
    <citation type="journal article" date="2015" name="Genome Announc.">
        <title>Expanding the biotechnology potential of lactobacilli through comparative genomics of 213 strains and associated genera.</title>
        <authorList>
            <person name="Sun Z."/>
            <person name="Harris H.M."/>
            <person name="McCann A."/>
            <person name="Guo C."/>
            <person name="Argimon S."/>
            <person name="Zhang W."/>
            <person name="Yang X."/>
            <person name="Jeffery I.B."/>
            <person name="Cooney J.C."/>
            <person name="Kagawa T.F."/>
            <person name="Liu W."/>
            <person name="Song Y."/>
            <person name="Salvetti E."/>
            <person name="Wrobel A."/>
            <person name="Rasinkangas P."/>
            <person name="Parkhill J."/>
            <person name="Rea M.C."/>
            <person name="O'Sullivan O."/>
            <person name="Ritari J."/>
            <person name="Douillard F.P."/>
            <person name="Paul Ross R."/>
            <person name="Yang R."/>
            <person name="Briner A.E."/>
            <person name="Felis G.E."/>
            <person name="de Vos W.M."/>
            <person name="Barrangou R."/>
            <person name="Klaenhammer T.R."/>
            <person name="Caufield P.W."/>
            <person name="Cui Y."/>
            <person name="Zhang H."/>
            <person name="O'Toole P.W."/>
        </authorList>
    </citation>
    <scope>NUCLEOTIDE SEQUENCE [LARGE SCALE GENOMIC DNA]</scope>
    <source>
        <strain evidence="18 19">DSM 14340</strain>
    </source>
</reference>
<dbReference type="SUPFAM" id="SSF51604">
    <property type="entry name" value="Enolase C-terminal domain-like"/>
    <property type="match status" value="1"/>
</dbReference>
<dbReference type="PIRSF" id="PIRSF001400">
    <property type="entry name" value="Enolase"/>
    <property type="match status" value="1"/>
</dbReference>
<dbReference type="SUPFAM" id="SSF54826">
    <property type="entry name" value="Enolase N-terminal domain-like"/>
    <property type="match status" value="1"/>
</dbReference>
<evidence type="ECO:0000256" key="11">
    <source>
        <dbReference type="ARBA" id="ARBA00048951"/>
    </source>
</evidence>
<comment type="cofactor">
    <cofactor evidence="15">
        <name>Mg(2+)</name>
        <dbReference type="ChEBI" id="CHEBI:18420"/>
    </cofactor>
    <text evidence="15">Mg(2+) is required for catalysis and for stabilizing the dimer.</text>
</comment>
<evidence type="ECO:0000259" key="17">
    <source>
        <dbReference type="SMART" id="SM01193"/>
    </source>
</evidence>
<evidence type="ECO:0000256" key="7">
    <source>
        <dbReference type="ARBA" id="ARBA00022723"/>
    </source>
</evidence>
<comment type="pathway">
    <text evidence="1 12">Carbohydrate degradation; glycolysis; pyruvate from D-glyceraldehyde 3-phosphate: step 4/5.</text>
</comment>
<feature type="binding site" evidence="12 15">
    <location>
        <position position="263"/>
    </location>
    <ligand>
        <name>Mg(2+)</name>
        <dbReference type="ChEBI" id="CHEBI:18420"/>
    </ligand>
</feature>
<gene>
    <name evidence="12" type="primary">eno</name>
    <name evidence="18" type="ORF">FC69_GL000572</name>
</gene>
<comment type="catalytic activity">
    <reaction evidence="11">
        <text>(2R)-2-phosphoglycerate = phosphoenolpyruvate + H2O</text>
        <dbReference type="Rhea" id="RHEA:10164"/>
        <dbReference type="ChEBI" id="CHEBI:15377"/>
        <dbReference type="ChEBI" id="CHEBI:58289"/>
        <dbReference type="ChEBI" id="CHEBI:58702"/>
        <dbReference type="EC" id="4.2.1.11"/>
    </reaction>
    <physiologicalReaction direction="left-to-right" evidence="11">
        <dbReference type="Rhea" id="RHEA:10165"/>
    </physiologicalReaction>
</comment>
<keyword evidence="9 12" id="KW-0324">Glycolysis</keyword>
<evidence type="ECO:0000256" key="1">
    <source>
        <dbReference type="ARBA" id="ARBA00005031"/>
    </source>
</evidence>
<evidence type="ECO:0000256" key="2">
    <source>
        <dbReference type="ARBA" id="ARBA00009604"/>
    </source>
</evidence>
<dbReference type="InterPro" id="IPR020811">
    <property type="entry name" value="Enolase_N"/>
</dbReference>
<feature type="binding site" evidence="12">
    <location>
        <position position="361"/>
    </location>
    <ligand>
        <name>(2R)-2-phosphoglycerate</name>
        <dbReference type="ChEBI" id="CHEBI:58289"/>
    </ligand>
</feature>
<feature type="domain" description="Enolase N-terminal" evidence="17">
    <location>
        <begin position="25"/>
        <end position="155"/>
    </location>
</feature>
<dbReference type="NCBIfam" id="TIGR01060">
    <property type="entry name" value="eno"/>
    <property type="match status" value="1"/>
</dbReference>
<dbReference type="FunFam" id="3.30.390.10:FF:000001">
    <property type="entry name" value="Enolase"/>
    <property type="match status" value="1"/>
</dbReference>
<dbReference type="PATRIC" id="fig|1423747.3.peg.585"/>
<dbReference type="HAMAP" id="MF_00318">
    <property type="entry name" value="Enolase"/>
    <property type="match status" value="1"/>
</dbReference>
<dbReference type="SMART" id="SM01192">
    <property type="entry name" value="Enolase_C"/>
    <property type="match status" value="1"/>
</dbReference>
<dbReference type="GO" id="GO:0000287">
    <property type="term" value="F:magnesium ion binding"/>
    <property type="evidence" value="ECO:0007669"/>
    <property type="project" value="UniProtKB-UniRule"/>
</dbReference>
<comment type="caution">
    <text evidence="18">The sequence shown here is derived from an EMBL/GenBank/DDBJ whole genome shotgun (WGS) entry which is preliminary data.</text>
</comment>
<dbReference type="SMART" id="SM01193">
    <property type="entry name" value="Enolase_N"/>
    <property type="match status" value="1"/>
</dbReference>
<dbReference type="Gene3D" id="3.30.390.10">
    <property type="entry name" value="Enolase-like, N-terminal domain"/>
    <property type="match status" value="1"/>
</dbReference>
<comment type="cofactor">
    <cofactor evidence="12">
        <name>Mg(2+)</name>
        <dbReference type="ChEBI" id="CHEBI:18420"/>
    </cofactor>
    <text evidence="12">Binds a second Mg(2+) ion via substrate during catalysis.</text>
</comment>
<feature type="binding site" evidence="12 15">
    <location>
        <position position="309"/>
    </location>
    <ligand>
        <name>Mg(2+)</name>
        <dbReference type="ChEBI" id="CHEBI:18420"/>
    </ligand>
</feature>
<dbReference type="InterPro" id="IPR029017">
    <property type="entry name" value="Enolase-like_N"/>
</dbReference>
<dbReference type="STRING" id="1423747.FC69_GL000572"/>
<feature type="binding site" evidence="12">
    <location>
        <position position="391"/>
    </location>
    <ligand>
        <name>(2R)-2-phosphoglycerate</name>
        <dbReference type="ChEBI" id="CHEBI:58289"/>
    </ligand>
</feature>
<evidence type="ECO:0000256" key="5">
    <source>
        <dbReference type="ARBA" id="ARBA00022490"/>
    </source>
</evidence>
<comment type="subcellular location">
    <subcellularLocation>
        <location evidence="12">Cytoplasm</location>
    </subcellularLocation>
    <subcellularLocation>
        <location evidence="12">Secreted</location>
    </subcellularLocation>
    <subcellularLocation>
        <location evidence="12">Cell surface</location>
    </subcellularLocation>
    <text evidence="12">Fractions of enolase are present in both the cytoplasm and on the cell surface.</text>
</comment>
<evidence type="ECO:0000256" key="8">
    <source>
        <dbReference type="ARBA" id="ARBA00022842"/>
    </source>
</evidence>
<dbReference type="eggNOG" id="COG0148">
    <property type="taxonomic scope" value="Bacteria"/>
</dbReference>
<keyword evidence="18" id="KW-0670">Pyruvate</keyword>
<feature type="binding site" evidence="14">
    <location>
        <begin position="388"/>
        <end position="391"/>
    </location>
    <ligand>
        <name>substrate</name>
    </ligand>
</feature>
<dbReference type="Gene3D" id="3.20.20.120">
    <property type="entry name" value="Enolase-like C-terminal domain"/>
    <property type="match status" value="1"/>
</dbReference>
<feature type="binding site" evidence="14">
    <location>
        <position position="412"/>
    </location>
    <ligand>
        <name>substrate</name>
    </ligand>
</feature>
<dbReference type="GO" id="GO:0005576">
    <property type="term" value="C:extracellular region"/>
    <property type="evidence" value="ECO:0007669"/>
    <property type="project" value="UniProtKB-SubCell"/>
</dbReference>
<name>A0A0R1S5L1_9LACO</name>
<dbReference type="UniPathway" id="UPA00109">
    <property type="reaction ID" value="UER00187"/>
</dbReference>
<comment type="similarity">
    <text evidence="2 12">Belongs to the enolase family.</text>
</comment>
<sequence>MGFVRHQTSANQTISQKGENYMSIITDILGREVLDSRGNPTVEVEVYTEEGGFGRAIVPSGASTGEHEAVELRDGDKSRFGGKGVLKAVANVNDILAKEIMGFDVTDQRGIDQTMIELDGTENKGKLGANAILGISLAVARAAADELGLPLYEYLGGPNAHVLPTPMMNVINGGAHSDNKVDFQEFMIMPVGAKSVREAIRMGSETFQALKSLLSADGKVTSVGDEGGFAPDFANNEEPLQYLIKAIEKAGYKPGEDISIAIDVASSELWNNEDKTYKLRWSTGEEFTTAEFVKYLEGLVAKYPIISIEDPIDENNWEDWASITKVLGEKVQLVGDDFFVTNTDYLRKGIKMGAANSILVKVNQIGTLTESLEAIEMAKEAGYTAVVSHRSGETEDTTIADLVVATNAGQIKTGSMSRTDRLAKYNQLMRIEEQLGDTAEYKGIKSFYNIKK</sequence>
<keyword evidence="10 12" id="KW-0456">Lyase</keyword>
<dbReference type="GO" id="GO:0004634">
    <property type="term" value="F:phosphopyruvate hydratase activity"/>
    <property type="evidence" value="ECO:0007669"/>
    <property type="project" value="UniProtKB-UniRule"/>
</dbReference>
<dbReference type="SFLD" id="SFLDS00001">
    <property type="entry name" value="Enolase"/>
    <property type="match status" value="1"/>
</dbReference>
<protein>
    <recommendedName>
        <fullName evidence="4 12">Enolase</fullName>
        <ecNumber evidence="3 12">4.2.1.11</ecNumber>
    </recommendedName>
    <alternativeName>
        <fullName evidence="12">2-phospho-D-glycerate hydro-lyase</fullName>
    </alternativeName>
    <alternativeName>
        <fullName evidence="12">2-phosphoglycerate dehydratase</fullName>
    </alternativeName>
</protein>
<evidence type="ECO:0000256" key="15">
    <source>
        <dbReference type="PIRSR" id="PIRSR001400-3"/>
    </source>
</evidence>
<dbReference type="CDD" id="cd03313">
    <property type="entry name" value="enolase"/>
    <property type="match status" value="1"/>
</dbReference>
<keyword evidence="7 12" id="KW-0479">Metal-binding</keyword>
<dbReference type="GO" id="GO:0006096">
    <property type="term" value="P:glycolytic process"/>
    <property type="evidence" value="ECO:0007669"/>
    <property type="project" value="UniProtKB-UniRule"/>
</dbReference>
<dbReference type="Pfam" id="PF00113">
    <property type="entry name" value="Enolase_C"/>
    <property type="match status" value="1"/>
</dbReference>
<organism evidence="18 19">
    <name type="scientific">Latilactobacillus fuchuensis DSM 14340 = JCM 11249</name>
    <dbReference type="NCBI Taxonomy" id="1423747"/>
    <lineage>
        <taxon>Bacteria</taxon>
        <taxon>Bacillati</taxon>
        <taxon>Bacillota</taxon>
        <taxon>Bacilli</taxon>
        <taxon>Lactobacillales</taxon>
        <taxon>Lactobacillaceae</taxon>
        <taxon>Latilactobacillus</taxon>
    </lineage>
</organism>
<dbReference type="SFLD" id="SFLDG00178">
    <property type="entry name" value="enolase"/>
    <property type="match status" value="1"/>
</dbReference>
<feature type="domain" description="Enolase C-terminal TIM barrel" evidence="16">
    <location>
        <begin position="160"/>
        <end position="449"/>
    </location>
</feature>
<feature type="binding site" evidence="12">
    <location>
        <position position="390"/>
    </location>
    <ligand>
        <name>(2R)-2-phosphoglycerate</name>
        <dbReference type="ChEBI" id="CHEBI:58289"/>
    </ligand>
</feature>
<dbReference type="SFLD" id="SFLDF00002">
    <property type="entry name" value="enolase"/>
    <property type="match status" value="1"/>
</dbReference>
<dbReference type="EMBL" id="AZEX01000015">
    <property type="protein sequence ID" value="KRL61603.1"/>
    <property type="molecule type" value="Genomic_DNA"/>
</dbReference>
<dbReference type="InterPro" id="IPR020809">
    <property type="entry name" value="Enolase_CS"/>
</dbReference>
<dbReference type="InterPro" id="IPR036849">
    <property type="entry name" value="Enolase-like_C_sf"/>
</dbReference>
<comment type="function">
    <text evidence="12">Catalyzes the reversible conversion of 2-phosphoglycerate (2-PG) into phosphoenolpyruvate (PEP). It is essential for the degradation of carbohydrates via glycolysis.</text>
</comment>
<dbReference type="EC" id="4.2.1.11" evidence="3 12"/>
<evidence type="ECO:0000256" key="4">
    <source>
        <dbReference type="ARBA" id="ARBA00017068"/>
    </source>
</evidence>
<dbReference type="PANTHER" id="PTHR11902:SF1">
    <property type="entry name" value="ENOLASE"/>
    <property type="match status" value="1"/>
</dbReference>
<feature type="active site" description="Proton acceptor" evidence="12 13">
    <location>
        <position position="361"/>
    </location>
</feature>
<evidence type="ECO:0000256" key="10">
    <source>
        <dbReference type="ARBA" id="ARBA00023239"/>
    </source>
</evidence>
<feature type="binding site" evidence="14">
    <location>
        <position position="176"/>
    </location>
    <ligand>
        <name>substrate</name>
    </ligand>
</feature>
<feature type="binding site" evidence="12">
    <location>
        <position position="184"/>
    </location>
    <ligand>
        <name>(2R)-2-phosphoglycerate</name>
        <dbReference type="ChEBI" id="CHEBI:58289"/>
    </ligand>
</feature>
<evidence type="ECO:0000313" key="19">
    <source>
        <dbReference type="Proteomes" id="UP000051264"/>
    </source>
</evidence>
<dbReference type="Proteomes" id="UP000051264">
    <property type="component" value="Unassembled WGS sequence"/>
</dbReference>
<dbReference type="PANTHER" id="PTHR11902">
    <property type="entry name" value="ENOLASE"/>
    <property type="match status" value="1"/>
</dbReference>
<dbReference type="Pfam" id="PF03952">
    <property type="entry name" value="Enolase_N"/>
    <property type="match status" value="1"/>
</dbReference>
<evidence type="ECO:0000259" key="16">
    <source>
        <dbReference type="SMART" id="SM01192"/>
    </source>
</evidence>
<evidence type="ECO:0000256" key="3">
    <source>
        <dbReference type="ARBA" id="ARBA00012058"/>
    </source>
</evidence>
<keyword evidence="6 12" id="KW-0964">Secreted</keyword>
<evidence type="ECO:0000256" key="6">
    <source>
        <dbReference type="ARBA" id="ARBA00022525"/>
    </source>
</evidence>
<evidence type="ECO:0000256" key="12">
    <source>
        <dbReference type="HAMAP-Rule" id="MF_00318"/>
    </source>
</evidence>
<proteinExistence type="inferred from homology"/>
<feature type="binding site" evidence="14">
    <location>
        <position position="309"/>
    </location>
    <ligand>
        <name>substrate</name>
    </ligand>
</feature>
<dbReference type="AlphaFoldDB" id="A0A0R1S5L1"/>